<feature type="region of interest" description="Disordered" evidence="2">
    <location>
        <begin position="50"/>
        <end position="81"/>
    </location>
</feature>
<protein>
    <submittedName>
        <fullName evidence="3">Cell division cycle protein 123 homolog</fullName>
    </submittedName>
</protein>
<comment type="similarity">
    <text evidence="1">Belongs to the CDC123 family.</text>
</comment>
<dbReference type="EMBL" id="BPLQ01013659">
    <property type="protein sequence ID" value="GIY73857.1"/>
    <property type="molecule type" value="Genomic_DNA"/>
</dbReference>
<evidence type="ECO:0000313" key="3">
    <source>
        <dbReference type="EMBL" id="GIY73857.1"/>
    </source>
</evidence>
<dbReference type="InterPro" id="IPR009772">
    <property type="entry name" value="CDC123"/>
</dbReference>
<keyword evidence="4" id="KW-1185">Reference proteome</keyword>
<proteinExistence type="inferred from homology"/>
<evidence type="ECO:0000256" key="1">
    <source>
        <dbReference type="ARBA" id="ARBA00011047"/>
    </source>
</evidence>
<name>A0AAV4VUC0_9ARAC</name>
<dbReference type="GO" id="GO:0005737">
    <property type="term" value="C:cytoplasm"/>
    <property type="evidence" value="ECO:0007669"/>
    <property type="project" value="TreeGrafter"/>
</dbReference>
<evidence type="ECO:0000313" key="4">
    <source>
        <dbReference type="Proteomes" id="UP001054837"/>
    </source>
</evidence>
<dbReference type="PANTHER" id="PTHR15323:SF6">
    <property type="entry name" value="CELL DIVISION CYCLE PROTEIN 123 HOMOLOG"/>
    <property type="match status" value="1"/>
</dbReference>
<dbReference type="GO" id="GO:0051301">
    <property type="term" value="P:cell division"/>
    <property type="evidence" value="ECO:0007669"/>
    <property type="project" value="UniProtKB-KW"/>
</dbReference>
<keyword evidence="3" id="KW-0131">Cell cycle</keyword>
<keyword evidence="3" id="KW-0132">Cell division</keyword>
<sequence>MKVEEVRKCSFQNWYKDFRKLTIKSIILPLPEDFVQFLLKDGLFLPKNSGFENSRPADNNDSGSEDEEETDWDDDDDNSHESEIPQFLELDEKIKDAIDTLDGAVFPKLNWSCPRDSYWIGMNSSLRCTTLSDVYLLLKSSDFIVHDLTERFLKCDDFMENESDLKKEPFYLVLRRWTSIETSCEFRCFVFNKTLIGICQREFKTYYEHFNKEKNDIVKDIMVFFQRHIQPKFTCDNYIFDVYRKAQNKVYLIDFNPFGEVTDALLFNWDELNSGSVKINDDNLPEFRYVEKDSKITNAPLLQYAFPLDYHDLCSGEDSFKFVDFLKGLKCYNEGQGQPEDDSDEEWKV</sequence>
<comment type="caution">
    <text evidence="3">The sequence shown here is derived from an EMBL/GenBank/DDBJ whole genome shotgun (WGS) entry which is preliminary data.</text>
</comment>
<evidence type="ECO:0000256" key="2">
    <source>
        <dbReference type="SAM" id="MobiDB-lite"/>
    </source>
</evidence>
<feature type="compositionally biased region" description="Acidic residues" evidence="2">
    <location>
        <begin position="63"/>
        <end position="78"/>
    </location>
</feature>
<accession>A0AAV4VUC0</accession>
<dbReference type="AlphaFoldDB" id="A0AAV4VUC0"/>
<reference evidence="3 4" key="1">
    <citation type="submission" date="2021-06" db="EMBL/GenBank/DDBJ databases">
        <title>Caerostris darwini draft genome.</title>
        <authorList>
            <person name="Kono N."/>
            <person name="Arakawa K."/>
        </authorList>
    </citation>
    <scope>NUCLEOTIDE SEQUENCE [LARGE SCALE GENOMIC DNA]</scope>
</reference>
<organism evidence="3 4">
    <name type="scientific">Caerostris darwini</name>
    <dbReference type="NCBI Taxonomy" id="1538125"/>
    <lineage>
        <taxon>Eukaryota</taxon>
        <taxon>Metazoa</taxon>
        <taxon>Ecdysozoa</taxon>
        <taxon>Arthropoda</taxon>
        <taxon>Chelicerata</taxon>
        <taxon>Arachnida</taxon>
        <taxon>Araneae</taxon>
        <taxon>Araneomorphae</taxon>
        <taxon>Entelegynae</taxon>
        <taxon>Araneoidea</taxon>
        <taxon>Araneidae</taxon>
        <taxon>Caerostris</taxon>
    </lineage>
</organism>
<dbReference type="PANTHER" id="PTHR15323">
    <property type="entry name" value="D123 PROTEIN"/>
    <property type="match status" value="1"/>
</dbReference>
<gene>
    <name evidence="3" type="primary">cdc123</name>
    <name evidence="3" type="ORF">CDAR_27431</name>
</gene>
<dbReference type="Pfam" id="PF07065">
    <property type="entry name" value="D123"/>
    <property type="match status" value="1"/>
</dbReference>
<dbReference type="Proteomes" id="UP001054837">
    <property type="component" value="Unassembled WGS sequence"/>
</dbReference>